<comment type="caution">
    <text evidence="10">The sequence shown here is derived from an EMBL/GenBank/DDBJ whole genome shotgun (WGS) entry which is preliminary data.</text>
</comment>
<dbReference type="GO" id="GO:0005743">
    <property type="term" value="C:mitochondrial inner membrane"/>
    <property type="evidence" value="ECO:0007669"/>
    <property type="project" value="UniProtKB-SubCell"/>
</dbReference>
<evidence type="ECO:0000256" key="8">
    <source>
        <dbReference type="ARBA" id="ARBA00023136"/>
    </source>
</evidence>
<keyword evidence="4 9" id="KW-0999">Mitochondrion inner membrane</keyword>
<comment type="similarity">
    <text evidence="1 9">Belongs to the complex I NDUFS4 subunit family.</text>
</comment>
<evidence type="ECO:0000256" key="9">
    <source>
        <dbReference type="RuleBase" id="RU367010"/>
    </source>
</evidence>
<accession>A0A2T9ZFH6</accession>
<evidence type="ECO:0000256" key="1">
    <source>
        <dbReference type="ARBA" id="ARBA00005882"/>
    </source>
</evidence>
<dbReference type="InterPro" id="IPR038532">
    <property type="entry name" value="NDUFS4-like_sf"/>
</dbReference>
<keyword evidence="11" id="KW-1185">Reference proteome</keyword>
<evidence type="ECO:0000313" key="11">
    <source>
        <dbReference type="Proteomes" id="UP000245609"/>
    </source>
</evidence>
<dbReference type="PANTHER" id="PTHR12219:SF8">
    <property type="entry name" value="NADH DEHYDROGENASE [UBIQUINONE] IRON-SULFUR PROTEIN 4, MITOCHONDRIAL"/>
    <property type="match status" value="1"/>
</dbReference>
<dbReference type="EMBL" id="MBFS01000248">
    <property type="protein sequence ID" value="PVV03319.1"/>
    <property type="molecule type" value="Genomic_DNA"/>
</dbReference>
<keyword evidence="3 9" id="KW-0679">Respiratory chain</keyword>
<dbReference type="GO" id="GO:0022900">
    <property type="term" value="P:electron transport chain"/>
    <property type="evidence" value="ECO:0007669"/>
    <property type="project" value="InterPro"/>
</dbReference>
<dbReference type="AlphaFoldDB" id="A0A2T9ZFH6"/>
<evidence type="ECO:0000256" key="4">
    <source>
        <dbReference type="ARBA" id="ARBA00022792"/>
    </source>
</evidence>
<evidence type="ECO:0000313" key="10">
    <source>
        <dbReference type="EMBL" id="PVV03319.1"/>
    </source>
</evidence>
<dbReference type="STRING" id="133381.A0A2T9ZFH6"/>
<sequence>MQSGKNNGRHWQIDFNLLSNGGNRWENQLIGWRGSSDPSQGIRLYFSSKEKAIAFAKRQGLKYNVVEPNFTKFKVKTYKENFVYHSEKLPFIYTK</sequence>
<comment type="function">
    <text evidence="9">Accessory subunit of the mitochondrial membrane respiratory chain NADH dehydrogenase (Complex I), that is believed not to be involved in catalysis. Complex I functions in the transfer of electrons from NADH to the respiratory chain. The immediate electron acceptor for the enzyme is believed to be ubiquinone.</text>
</comment>
<evidence type="ECO:0000256" key="5">
    <source>
        <dbReference type="ARBA" id="ARBA00022946"/>
    </source>
</evidence>
<proteinExistence type="inferred from homology"/>
<evidence type="ECO:0000256" key="2">
    <source>
        <dbReference type="ARBA" id="ARBA00022448"/>
    </source>
</evidence>
<protein>
    <recommendedName>
        <fullName evidence="9">NADH dehydrogenase [ubiquinone] iron-sulfur protein 4, mitochondrial</fullName>
    </recommendedName>
</protein>
<gene>
    <name evidence="10" type="ORF">BB560_002214</name>
</gene>
<keyword evidence="2 9" id="KW-0813">Transport</keyword>
<keyword evidence="8 9" id="KW-0472">Membrane</keyword>
<keyword evidence="5 9" id="KW-0809">Transit peptide</keyword>
<organism evidence="10 11">
    <name type="scientific">Smittium megazygosporum</name>
    <dbReference type="NCBI Taxonomy" id="133381"/>
    <lineage>
        <taxon>Eukaryota</taxon>
        <taxon>Fungi</taxon>
        <taxon>Fungi incertae sedis</taxon>
        <taxon>Zoopagomycota</taxon>
        <taxon>Kickxellomycotina</taxon>
        <taxon>Harpellomycetes</taxon>
        <taxon>Harpellales</taxon>
        <taxon>Legeriomycetaceae</taxon>
        <taxon>Smittium</taxon>
    </lineage>
</organism>
<dbReference type="PANTHER" id="PTHR12219">
    <property type="entry name" value="NADH-UBIQUINONE OXIDOREDUCTASE"/>
    <property type="match status" value="1"/>
</dbReference>
<dbReference type="InterPro" id="IPR006885">
    <property type="entry name" value="NADH_UbQ_FeS_4_mit-like"/>
</dbReference>
<dbReference type="Proteomes" id="UP000245609">
    <property type="component" value="Unassembled WGS sequence"/>
</dbReference>
<dbReference type="Gene3D" id="3.30.160.190">
    <property type="entry name" value="atu1810 like domain"/>
    <property type="match status" value="1"/>
</dbReference>
<keyword evidence="7 9" id="KW-0496">Mitochondrion</keyword>
<evidence type="ECO:0000256" key="7">
    <source>
        <dbReference type="ARBA" id="ARBA00023128"/>
    </source>
</evidence>
<dbReference type="OrthoDB" id="3089at2759"/>
<name>A0A2T9ZFH6_9FUNG</name>
<evidence type="ECO:0000256" key="3">
    <source>
        <dbReference type="ARBA" id="ARBA00022660"/>
    </source>
</evidence>
<keyword evidence="6 9" id="KW-0249">Electron transport</keyword>
<reference evidence="10 11" key="1">
    <citation type="journal article" date="2018" name="MBio">
        <title>Comparative Genomics Reveals the Core Gene Toolbox for the Fungus-Insect Symbiosis.</title>
        <authorList>
            <person name="Wang Y."/>
            <person name="Stata M."/>
            <person name="Wang W."/>
            <person name="Stajich J.E."/>
            <person name="White M.M."/>
            <person name="Moncalvo J.M."/>
        </authorList>
    </citation>
    <scope>NUCLEOTIDE SEQUENCE [LARGE SCALE GENOMIC DNA]</scope>
    <source>
        <strain evidence="10 11">SC-DP-2</strain>
    </source>
</reference>
<comment type="subcellular location">
    <subcellularLocation>
        <location evidence="9">Mitochondrion inner membrane</location>
        <topology evidence="9">Peripheral membrane protein</topology>
        <orientation evidence="9">Matrix side</orientation>
    </subcellularLocation>
</comment>
<dbReference type="Pfam" id="PF04800">
    <property type="entry name" value="NDUS4"/>
    <property type="match status" value="1"/>
</dbReference>
<evidence type="ECO:0000256" key="6">
    <source>
        <dbReference type="ARBA" id="ARBA00022982"/>
    </source>
</evidence>